<evidence type="ECO:0000313" key="1">
    <source>
        <dbReference type="EMBL" id="KZP03149.1"/>
    </source>
</evidence>
<evidence type="ECO:0000313" key="3">
    <source>
        <dbReference type="Proteomes" id="UP000076532"/>
    </source>
</evidence>
<dbReference type="EMBL" id="KV418151">
    <property type="protein sequence ID" value="KZP03149.1"/>
    <property type="molecule type" value="Genomic_DNA"/>
</dbReference>
<dbReference type="OrthoDB" id="3038990at2759"/>
<proteinExistence type="predicted"/>
<gene>
    <name evidence="2" type="ORF">FIBSPDRAFT_863739</name>
    <name evidence="1" type="ORF">FIBSPDRAFT_879710</name>
</gene>
<reference evidence="2 3" key="1">
    <citation type="journal article" date="2016" name="Mol. Biol. Evol.">
        <title>Comparative Genomics of Early-Diverging Mushroom-Forming Fungi Provides Insights into the Origins of Lignocellulose Decay Capabilities.</title>
        <authorList>
            <person name="Nagy L.G."/>
            <person name="Riley R."/>
            <person name="Tritt A."/>
            <person name="Adam C."/>
            <person name="Daum C."/>
            <person name="Floudas D."/>
            <person name="Sun H."/>
            <person name="Yadav J.S."/>
            <person name="Pangilinan J."/>
            <person name="Larsson K.H."/>
            <person name="Matsuura K."/>
            <person name="Barry K."/>
            <person name="Labutti K."/>
            <person name="Kuo R."/>
            <person name="Ohm R.A."/>
            <person name="Bhattacharya S.S."/>
            <person name="Shirouzu T."/>
            <person name="Yoshinaga Y."/>
            <person name="Martin F.M."/>
            <person name="Grigoriev I.V."/>
            <person name="Hibbett D.S."/>
        </authorList>
    </citation>
    <scope>NUCLEOTIDE SEQUENCE [LARGE SCALE GENOMIC DNA]</scope>
    <source>
        <strain evidence="2 3">CBS 109695</strain>
    </source>
</reference>
<evidence type="ECO:0000313" key="2">
    <source>
        <dbReference type="EMBL" id="KZP18487.1"/>
    </source>
</evidence>
<organism evidence="2 3">
    <name type="scientific">Athelia psychrophila</name>
    <dbReference type="NCBI Taxonomy" id="1759441"/>
    <lineage>
        <taxon>Eukaryota</taxon>
        <taxon>Fungi</taxon>
        <taxon>Dikarya</taxon>
        <taxon>Basidiomycota</taxon>
        <taxon>Agaricomycotina</taxon>
        <taxon>Agaricomycetes</taxon>
        <taxon>Agaricomycetidae</taxon>
        <taxon>Atheliales</taxon>
        <taxon>Atheliaceae</taxon>
        <taxon>Athelia</taxon>
    </lineage>
</organism>
<dbReference type="EMBL" id="KV417572">
    <property type="protein sequence ID" value="KZP18487.1"/>
    <property type="molecule type" value="Genomic_DNA"/>
</dbReference>
<name>A0A166H515_9AGAM</name>
<keyword evidence="3" id="KW-1185">Reference proteome</keyword>
<protein>
    <submittedName>
        <fullName evidence="2">Uncharacterized protein</fullName>
    </submittedName>
</protein>
<dbReference type="Proteomes" id="UP000076532">
    <property type="component" value="Unassembled WGS sequence"/>
</dbReference>
<dbReference type="AlphaFoldDB" id="A0A166H515"/>
<accession>A0A166H515</accession>
<sequence>MDLDSTPGGLGLSLVNRVDKLPELYCNYVYRLAAVRTNIQEIADKVQLDDVKRSAVSSLL</sequence>